<dbReference type="GO" id="GO:0003677">
    <property type="term" value="F:DNA binding"/>
    <property type="evidence" value="ECO:0007669"/>
    <property type="project" value="UniProtKB-KW"/>
</dbReference>
<feature type="compositionally biased region" description="Polar residues" evidence="4">
    <location>
        <begin position="104"/>
        <end position="117"/>
    </location>
</feature>
<accession>A0ABR7EFD7</accession>
<dbReference type="InterPro" id="IPR012340">
    <property type="entry name" value="NA-bd_OB-fold"/>
</dbReference>
<dbReference type="Pfam" id="PF00436">
    <property type="entry name" value="SSB"/>
    <property type="match status" value="1"/>
</dbReference>
<dbReference type="SUPFAM" id="SSF50249">
    <property type="entry name" value="Nucleic acid-binding proteins"/>
    <property type="match status" value="1"/>
</dbReference>
<keyword evidence="6" id="KW-1185">Reference proteome</keyword>
<evidence type="ECO:0000256" key="4">
    <source>
        <dbReference type="SAM" id="MobiDB-lite"/>
    </source>
</evidence>
<evidence type="ECO:0000256" key="1">
    <source>
        <dbReference type="ARBA" id="ARBA00023125"/>
    </source>
</evidence>
<protein>
    <recommendedName>
        <fullName evidence="2 3">Single-stranded DNA-binding protein</fullName>
        <shortName evidence="2">SSB</shortName>
    </recommendedName>
</protein>
<reference evidence="5 6" key="1">
    <citation type="submission" date="2020-08" db="EMBL/GenBank/DDBJ databases">
        <title>Genome public.</title>
        <authorList>
            <person name="Liu C."/>
            <person name="Sun Q."/>
        </authorList>
    </citation>
    <scope>NUCLEOTIDE SEQUENCE [LARGE SCALE GENOMIC DNA]</scope>
    <source>
        <strain evidence="5 6">NSJ-35</strain>
    </source>
</reference>
<evidence type="ECO:0000256" key="2">
    <source>
        <dbReference type="HAMAP-Rule" id="MF_00984"/>
    </source>
</evidence>
<gene>
    <name evidence="5" type="ORF">H8S18_09025</name>
</gene>
<proteinExistence type="inferred from homology"/>
<comment type="subunit">
    <text evidence="2">Homotetramer.</text>
</comment>
<comment type="caution">
    <text evidence="5">The sequence shown here is derived from an EMBL/GenBank/DDBJ whole genome shotgun (WGS) entry which is preliminary data.</text>
</comment>
<comment type="caution">
    <text evidence="2">Lacks conserved residue(s) required for the propagation of feature annotation.</text>
</comment>
<dbReference type="PANTHER" id="PTHR10302">
    <property type="entry name" value="SINGLE-STRANDED DNA-BINDING PROTEIN"/>
    <property type="match status" value="1"/>
</dbReference>
<dbReference type="PROSITE" id="PS50935">
    <property type="entry name" value="SSB"/>
    <property type="match status" value="1"/>
</dbReference>
<name>A0ABR7EFD7_9FIRM</name>
<dbReference type="InterPro" id="IPR011344">
    <property type="entry name" value="ssDNA-bd"/>
</dbReference>
<dbReference type="RefSeq" id="WP_186857979.1">
    <property type="nucleotide sequence ID" value="NZ_JACOON010000004.1"/>
</dbReference>
<dbReference type="PIRSF" id="PIRSF002070">
    <property type="entry name" value="SSB"/>
    <property type="match status" value="1"/>
</dbReference>
<organism evidence="5 6">
    <name type="scientific">Christensenella tenuis</name>
    <dbReference type="NCBI Taxonomy" id="2763033"/>
    <lineage>
        <taxon>Bacteria</taxon>
        <taxon>Bacillati</taxon>
        <taxon>Bacillota</taxon>
        <taxon>Clostridia</taxon>
        <taxon>Christensenellales</taxon>
        <taxon>Christensenellaceae</taxon>
        <taxon>Christensenella</taxon>
    </lineage>
</organism>
<evidence type="ECO:0000313" key="6">
    <source>
        <dbReference type="Proteomes" id="UP000606889"/>
    </source>
</evidence>
<dbReference type="InterPro" id="IPR000424">
    <property type="entry name" value="Primosome_PriB/ssb"/>
</dbReference>
<evidence type="ECO:0000256" key="3">
    <source>
        <dbReference type="PIRNR" id="PIRNR002070"/>
    </source>
</evidence>
<keyword evidence="1 2" id="KW-0238">DNA-binding</keyword>
<evidence type="ECO:0000313" key="5">
    <source>
        <dbReference type="EMBL" id="MBC5648476.1"/>
    </source>
</evidence>
<dbReference type="CDD" id="cd04496">
    <property type="entry name" value="SSB_OBF"/>
    <property type="match status" value="1"/>
</dbReference>
<dbReference type="Gene3D" id="2.40.50.140">
    <property type="entry name" value="Nucleic acid-binding proteins"/>
    <property type="match status" value="1"/>
</dbReference>
<dbReference type="HAMAP" id="MF_00984">
    <property type="entry name" value="SSB"/>
    <property type="match status" value="1"/>
</dbReference>
<dbReference type="PANTHER" id="PTHR10302:SF27">
    <property type="entry name" value="SINGLE-STRANDED DNA-BINDING PROTEIN"/>
    <property type="match status" value="1"/>
</dbReference>
<sequence>MNKAILVGNLTKDPEQRTTQSGIAVTSFTVAVQRRFKDAEGNYQADFINCVAWRQTAEFIAKYFSKGSKIGVSGSLQARTYDDANGVKRYVTEVVVDEAEFVQSKGNGKQQDQQGTGNALLEDSEGFQPLDDTELPF</sequence>
<dbReference type="NCBIfam" id="TIGR00621">
    <property type="entry name" value="ssb"/>
    <property type="match status" value="1"/>
</dbReference>
<dbReference type="Proteomes" id="UP000606889">
    <property type="component" value="Unassembled WGS sequence"/>
</dbReference>
<dbReference type="EMBL" id="JACOON010000004">
    <property type="protein sequence ID" value="MBC5648476.1"/>
    <property type="molecule type" value="Genomic_DNA"/>
</dbReference>
<feature type="region of interest" description="Disordered" evidence="4">
    <location>
        <begin position="102"/>
        <end position="137"/>
    </location>
</feature>